<evidence type="ECO:0000313" key="3">
    <source>
        <dbReference type="Proteomes" id="UP000825935"/>
    </source>
</evidence>
<feature type="compositionally biased region" description="Low complexity" evidence="1">
    <location>
        <begin position="584"/>
        <end position="616"/>
    </location>
</feature>
<evidence type="ECO:0000256" key="1">
    <source>
        <dbReference type="SAM" id="MobiDB-lite"/>
    </source>
</evidence>
<dbReference type="AlphaFoldDB" id="A0A8T2VEM4"/>
<dbReference type="EMBL" id="CM035406">
    <property type="protein sequence ID" value="KAH7446897.1"/>
    <property type="molecule type" value="Genomic_DNA"/>
</dbReference>
<gene>
    <name evidence="2" type="ORF">KP509_01G081000</name>
</gene>
<sequence length="633" mass="69584">MKSSFKKLRNFALHKSSTNSKHAASDTHRAQGPGAATRMAITQPLASTQAVDELRVLPGHRRQGDDHGEKRCDHVDGPEKVLSVTACKTQALTHMQEQYDGLLAAAQSVSGSAYDLSNALHEMASYIIETFGKAGDGDIGSSLSMLAKVQYEISKLLVSYATHVSQAIVTPTKSFLEELESLKEAEGQYERERDSYKNRNLKNVNTRHRKEDASDKNLNSISEKLNNQATQLDRLVQSLKQGQEQNLMMQTAKHHRAQVQLFGKGLNLLNAVEFMIKQVTADFHIDDALSDDDEPGLESDKNNYAPKVYSVEENNDDATMLSSSPISTQFATMERRKERSSLVKPWENTSKSAPLRSSLYDAMPHKDTNIERPSVKATTYALPNQMSQTAMSYKHSESIAGREEYQQFDEHLEPHRVKTGSTSTLENARGLTEASKLEAYNPDHLRHTLGIENNDIHTVKENMFSHYAGRNPGHSHSTSFSESLDAFSSHRQLVLLASPPTTDYRKSRKANGLNMMANTSVDPLYKSGPVGRSAPWGMAPSRVSPCCSPPMSHSNSPLISELHKLPAPPTQAASASKPEHGSKGLKSGSKMSKMTSNSAVKKSHSVSASASFGRSLSHNKIIKSSDSPVVESP</sequence>
<dbReference type="CDD" id="cd07307">
    <property type="entry name" value="BAR"/>
    <property type="match status" value="1"/>
</dbReference>
<accession>A0A8T2VEM4</accession>
<dbReference type="InterPro" id="IPR027267">
    <property type="entry name" value="AH/BAR_dom_sf"/>
</dbReference>
<dbReference type="PANTHER" id="PTHR34119">
    <property type="entry name" value="HYDROXYPROLINE-RICH GLYCOPROTEIN-LIKE"/>
    <property type="match status" value="1"/>
</dbReference>
<name>A0A8T2VEM4_CERRI</name>
<dbReference type="SUPFAM" id="SSF103657">
    <property type="entry name" value="BAR/IMD domain-like"/>
    <property type="match status" value="1"/>
</dbReference>
<dbReference type="Gene3D" id="1.20.1270.60">
    <property type="entry name" value="Arfaptin homology (AH) domain/BAR domain"/>
    <property type="match status" value="1"/>
</dbReference>
<keyword evidence="3" id="KW-1185">Reference proteome</keyword>
<proteinExistence type="predicted"/>
<dbReference type="InterPro" id="IPR037488">
    <property type="entry name" value="At2g33490-like"/>
</dbReference>
<dbReference type="OMA" id="QHVRHAF"/>
<organism evidence="2 3">
    <name type="scientific">Ceratopteris richardii</name>
    <name type="common">Triangle waterfern</name>
    <dbReference type="NCBI Taxonomy" id="49495"/>
    <lineage>
        <taxon>Eukaryota</taxon>
        <taxon>Viridiplantae</taxon>
        <taxon>Streptophyta</taxon>
        <taxon>Embryophyta</taxon>
        <taxon>Tracheophyta</taxon>
        <taxon>Polypodiopsida</taxon>
        <taxon>Polypodiidae</taxon>
        <taxon>Polypodiales</taxon>
        <taxon>Pteridineae</taxon>
        <taxon>Pteridaceae</taxon>
        <taxon>Parkerioideae</taxon>
        <taxon>Ceratopteris</taxon>
    </lineage>
</organism>
<feature type="region of interest" description="Disordered" evidence="1">
    <location>
        <begin position="546"/>
        <end position="633"/>
    </location>
</feature>
<dbReference type="OrthoDB" id="1925034at2759"/>
<reference evidence="2" key="1">
    <citation type="submission" date="2021-08" db="EMBL/GenBank/DDBJ databases">
        <title>WGS assembly of Ceratopteris richardii.</title>
        <authorList>
            <person name="Marchant D.B."/>
            <person name="Chen G."/>
            <person name="Jenkins J."/>
            <person name="Shu S."/>
            <person name="Leebens-Mack J."/>
            <person name="Grimwood J."/>
            <person name="Schmutz J."/>
            <person name="Soltis P."/>
            <person name="Soltis D."/>
            <person name="Chen Z.-H."/>
        </authorList>
    </citation>
    <scope>NUCLEOTIDE SEQUENCE</scope>
    <source>
        <strain evidence="2">Whitten #5841</strain>
        <tissue evidence="2">Leaf</tissue>
    </source>
</reference>
<evidence type="ECO:0000313" key="2">
    <source>
        <dbReference type="EMBL" id="KAH7446897.1"/>
    </source>
</evidence>
<comment type="caution">
    <text evidence="2">The sequence shown here is derived from an EMBL/GenBank/DDBJ whole genome shotgun (WGS) entry which is preliminary data.</text>
</comment>
<dbReference type="Proteomes" id="UP000825935">
    <property type="component" value="Chromosome 1"/>
</dbReference>
<feature type="region of interest" description="Disordered" evidence="1">
    <location>
        <begin position="1"/>
        <end position="35"/>
    </location>
</feature>
<protein>
    <submittedName>
        <fullName evidence="2">Uncharacterized protein</fullName>
    </submittedName>
</protein>
<dbReference type="PANTHER" id="PTHR34119:SF1">
    <property type="entry name" value="OS04G0394700 PROTEIN"/>
    <property type="match status" value="1"/>
</dbReference>